<dbReference type="InterPro" id="IPR000531">
    <property type="entry name" value="Beta-barrel_TonB"/>
</dbReference>
<evidence type="ECO:0000313" key="16">
    <source>
        <dbReference type="Proteomes" id="UP000027318"/>
    </source>
</evidence>
<keyword evidence="7 12" id="KW-0798">TonB box</keyword>
<dbReference type="PANTHER" id="PTHR30069">
    <property type="entry name" value="TONB-DEPENDENT OUTER MEMBRANE RECEPTOR"/>
    <property type="match status" value="1"/>
</dbReference>
<dbReference type="SUPFAM" id="SSF56935">
    <property type="entry name" value="Porins"/>
    <property type="match status" value="1"/>
</dbReference>
<keyword evidence="3 11" id="KW-0813">Transport</keyword>
<evidence type="ECO:0000259" key="13">
    <source>
        <dbReference type="Pfam" id="PF00593"/>
    </source>
</evidence>
<keyword evidence="16" id="KW-1185">Reference proteome</keyword>
<keyword evidence="9 15" id="KW-0675">Receptor</keyword>
<dbReference type="Proteomes" id="UP000027318">
    <property type="component" value="Unassembled WGS sequence"/>
</dbReference>
<dbReference type="PATRIC" id="fig|267850.7.peg.1608"/>
<dbReference type="Pfam" id="PF00593">
    <property type="entry name" value="TonB_dep_Rec_b-barrel"/>
    <property type="match status" value="1"/>
</dbReference>
<evidence type="ECO:0000256" key="4">
    <source>
        <dbReference type="ARBA" id="ARBA00022452"/>
    </source>
</evidence>
<dbReference type="GO" id="GO:0044718">
    <property type="term" value="P:siderophore transmembrane transport"/>
    <property type="evidence" value="ECO:0007669"/>
    <property type="project" value="TreeGrafter"/>
</dbReference>
<proteinExistence type="inferred from homology"/>
<keyword evidence="6" id="KW-0732">Signal</keyword>
<dbReference type="Gene3D" id="2.40.170.20">
    <property type="entry name" value="TonB-dependent receptor, beta-barrel domain"/>
    <property type="match status" value="1"/>
</dbReference>
<dbReference type="CDD" id="cd01347">
    <property type="entry name" value="ligand_gated_channel"/>
    <property type="match status" value="1"/>
</dbReference>
<accession>A0A063Y123</accession>
<evidence type="ECO:0000256" key="2">
    <source>
        <dbReference type="ARBA" id="ARBA00008143"/>
    </source>
</evidence>
<evidence type="ECO:0000256" key="5">
    <source>
        <dbReference type="ARBA" id="ARBA00022692"/>
    </source>
</evidence>
<dbReference type="Pfam" id="PF07715">
    <property type="entry name" value="Plug"/>
    <property type="match status" value="1"/>
</dbReference>
<gene>
    <name evidence="15" type="ORF">ADINL_1630</name>
</gene>
<dbReference type="InterPro" id="IPR037066">
    <property type="entry name" value="Plug_dom_sf"/>
</dbReference>
<keyword evidence="5 11" id="KW-0812">Transmembrane</keyword>
<evidence type="ECO:0000256" key="12">
    <source>
        <dbReference type="RuleBase" id="RU003357"/>
    </source>
</evidence>
<evidence type="ECO:0000256" key="9">
    <source>
        <dbReference type="ARBA" id="ARBA00023170"/>
    </source>
</evidence>
<evidence type="ECO:0000256" key="7">
    <source>
        <dbReference type="ARBA" id="ARBA00023077"/>
    </source>
</evidence>
<evidence type="ECO:0000256" key="11">
    <source>
        <dbReference type="PROSITE-ProRule" id="PRU01360"/>
    </source>
</evidence>
<evidence type="ECO:0000256" key="1">
    <source>
        <dbReference type="ARBA" id="ARBA00004571"/>
    </source>
</evidence>
<evidence type="ECO:0000256" key="3">
    <source>
        <dbReference type="ARBA" id="ARBA00022448"/>
    </source>
</evidence>
<organism evidence="15 16">
    <name type="scientific">Nitrincola lacisaponensis</name>
    <dbReference type="NCBI Taxonomy" id="267850"/>
    <lineage>
        <taxon>Bacteria</taxon>
        <taxon>Pseudomonadati</taxon>
        <taxon>Pseudomonadota</taxon>
        <taxon>Gammaproteobacteria</taxon>
        <taxon>Oceanospirillales</taxon>
        <taxon>Oceanospirillaceae</taxon>
        <taxon>Nitrincola</taxon>
    </lineage>
</organism>
<dbReference type="InterPro" id="IPR012910">
    <property type="entry name" value="Plug_dom"/>
</dbReference>
<dbReference type="EMBL" id="JMSZ01000021">
    <property type="protein sequence ID" value="KDE39993.1"/>
    <property type="molecule type" value="Genomic_DNA"/>
</dbReference>
<dbReference type="InterPro" id="IPR039426">
    <property type="entry name" value="TonB-dep_rcpt-like"/>
</dbReference>
<dbReference type="STRING" id="267850.ADINL_1630"/>
<comment type="caution">
    <text evidence="15">The sequence shown here is derived from an EMBL/GenBank/DDBJ whole genome shotgun (WGS) entry which is preliminary data.</text>
</comment>
<keyword evidence="8 11" id="KW-0472">Membrane</keyword>
<dbReference type="PANTHER" id="PTHR30069:SF29">
    <property type="entry name" value="HEMOGLOBIN AND HEMOGLOBIN-HAPTOGLOBIN-BINDING PROTEIN 1-RELATED"/>
    <property type="match status" value="1"/>
</dbReference>
<feature type="domain" description="TonB-dependent receptor plug" evidence="14">
    <location>
        <begin position="1"/>
        <end position="88"/>
    </location>
</feature>
<evidence type="ECO:0000256" key="10">
    <source>
        <dbReference type="ARBA" id="ARBA00023237"/>
    </source>
</evidence>
<evidence type="ECO:0000256" key="8">
    <source>
        <dbReference type="ARBA" id="ARBA00023136"/>
    </source>
</evidence>
<reference evidence="15 16" key="1">
    <citation type="journal article" date="2005" name="Int. J. Syst. Evol. Microbiol.">
        <title>Nitrincola lacisaponensis gen. nov., sp. nov., a novel alkaliphilic bacterium isolated from an alkaline, saline lake.</title>
        <authorList>
            <person name="Dimitriu P.A."/>
            <person name="Shukla S.K."/>
            <person name="Conradt J."/>
            <person name="Marquez M.C."/>
            <person name="Ventosa A."/>
            <person name="Maglia A."/>
            <person name="Peyton B.M."/>
            <person name="Pinkart H.C."/>
            <person name="Mormile M.R."/>
        </authorList>
    </citation>
    <scope>NUCLEOTIDE SEQUENCE [LARGE SCALE GENOMIC DNA]</scope>
    <source>
        <strain evidence="15 16">4CA</strain>
    </source>
</reference>
<keyword evidence="4 11" id="KW-1134">Transmembrane beta strand</keyword>
<dbReference type="InterPro" id="IPR036942">
    <property type="entry name" value="Beta-barrel_TonB_sf"/>
</dbReference>
<dbReference type="GO" id="GO:0009279">
    <property type="term" value="C:cell outer membrane"/>
    <property type="evidence" value="ECO:0007669"/>
    <property type="project" value="UniProtKB-SubCell"/>
</dbReference>
<dbReference type="PROSITE" id="PS52016">
    <property type="entry name" value="TONB_DEPENDENT_REC_3"/>
    <property type="match status" value="1"/>
</dbReference>
<comment type="similarity">
    <text evidence="2">Belongs to the TonB-dependent receptor family. Hemoglobin/haptoglobin binding protein subfamily.</text>
</comment>
<evidence type="ECO:0000256" key="6">
    <source>
        <dbReference type="ARBA" id="ARBA00022729"/>
    </source>
</evidence>
<evidence type="ECO:0000313" key="15">
    <source>
        <dbReference type="EMBL" id="KDE39993.1"/>
    </source>
</evidence>
<name>A0A063Y123_9GAMM</name>
<evidence type="ECO:0000259" key="14">
    <source>
        <dbReference type="Pfam" id="PF07715"/>
    </source>
</evidence>
<sequence length="576" mass="65381">MDRFNDSSVSQALKHAVGVSTSDSGTTADISIRGFNRNHTLVLINGQRRTNNYGSSNLNQISFFDIDRIEIIRGPLSSLYGSDALGGVVNVITRQPGENPGTSILVKTGTSDQNRGRESLQTGINFRQGSENAGHSLTLEQDYRNSFKHRDSTLDDFAELNNWSINYRGQYSFDNQNRLNWTLETYDRKSDADATISIDNPINRFEREKRYFTGIHYTHSTDDNELILRASAGDSQGSTNRSYPTIETTDFRQYQGDALYHRFYNSHIFSIGLGSLHDHLDVSINSQKATQRNTFFLLQDQWTLTDNWQLVYGARYDQYNDFGNTLNPRLSLGWSDSRWSARVGYGTAFRSPSLLEQYSEFVRGRLIIKGNTDLQPEESETWEAMIRRNLGQGYIEANIHHNKIENLIQSLTTEQQQGSLTVVEYRNIGQATIRGAELVAYWPLTSQFDLHASLEWLDAKDTETNERLTGRAKFSAKSEINYTPSRFSSYNLRLRHMNDYLSVDASAPRGAAPRNTNLTLTDISANFQLNNNIGLTVGIDNLFDNRDPENFTITSAGSQRNSPDARYFHLAARIDF</sequence>
<comment type="subcellular location">
    <subcellularLocation>
        <location evidence="1 11">Cell outer membrane</location>
        <topology evidence="1 11">Multi-pass membrane protein</topology>
    </subcellularLocation>
</comment>
<dbReference type="GO" id="GO:0015344">
    <property type="term" value="F:siderophore uptake transmembrane transporter activity"/>
    <property type="evidence" value="ECO:0007669"/>
    <property type="project" value="TreeGrafter"/>
</dbReference>
<dbReference type="Gene3D" id="2.170.130.10">
    <property type="entry name" value="TonB-dependent receptor, plug domain"/>
    <property type="match status" value="1"/>
</dbReference>
<protein>
    <submittedName>
        <fullName evidence="15">Outer membrane vitamin B12 receptor BtuB</fullName>
    </submittedName>
</protein>
<keyword evidence="10 11" id="KW-0998">Cell outer membrane</keyword>
<feature type="domain" description="TonB-dependent receptor-like beta-barrel" evidence="13">
    <location>
        <begin position="120"/>
        <end position="542"/>
    </location>
</feature>
<dbReference type="AlphaFoldDB" id="A0A063Y123"/>